<organism evidence="2 3">
    <name type="scientific">Moorena producens (strain JHB)</name>
    <dbReference type="NCBI Taxonomy" id="1454205"/>
    <lineage>
        <taxon>Bacteria</taxon>
        <taxon>Bacillati</taxon>
        <taxon>Cyanobacteriota</taxon>
        <taxon>Cyanophyceae</taxon>
        <taxon>Coleofasciculales</taxon>
        <taxon>Coleofasciculaceae</taxon>
        <taxon>Moorena</taxon>
    </lineage>
</organism>
<feature type="transmembrane region" description="Helical" evidence="1">
    <location>
        <begin position="39"/>
        <end position="61"/>
    </location>
</feature>
<feature type="transmembrane region" description="Helical" evidence="1">
    <location>
        <begin position="12"/>
        <end position="33"/>
    </location>
</feature>
<reference evidence="3" key="1">
    <citation type="submission" date="2016-10" db="EMBL/GenBank/DDBJ databases">
        <title>Comparative genomics uncovers the prolific and rare metabolic potential of the cyanobacterial genus Moorea.</title>
        <authorList>
            <person name="Leao T."/>
            <person name="Castelao G."/>
            <person name="Korobeynikov A."/>
            <person name="Monroe E.A."/>
            <person name="Podell S."/>
            <person name="Glukhov E."/>
            <person name="Allen E."/>
            <person name="Gerwick W.H."/>
            <person name="Gerwick L."/>
        </authorList>
    </citation>
    <scope>NUCLEOTIDE SEQUENCE [LARGE SCALE GENOMIC DNA]</scope>
    <source>
        <strain evidence="3">JHB</strain>
    </source>
</reference>
<name>A0A1D9G4L4_MOOP1</name>
<evidence type="ECO:0000313" key="2">
    <source>
        <dbReference type="EMBL" id="AOY82445.1"/>
    </source>
</evidence>
<dbReference type="EMBL" id="CP017708">
    <property type="protein sequence ID" value="AOY82445.1"/>
    <property type="molecule type" value="Genomic_DNA"/>
</dbReference>
<gene>
    <name evidence="2" type="ORF">BJP36_23590</name>
</gene>
<accession>A0A1D9G4L4</accession>
<dbReference type="AlphaFoldDB" id="A0A1D9G4L4"/>
<keyword evidence="1" id="KW-0472">Membrane</keyword>
<evidence type="ECO:0000313" key="3">
    <source>
        <dbReference type="Proteomes" id="UP000176944"/>
    </source>
</evidence>
<feature type="transmembrane region" description="Helical" evidence="1">
    <location>
        <begin position="73"/>
        <end position="94"/>
    </location>
</feature>
<evidence type="ECO:0000256" key="1">
    <source>
        <dbReference type="SAM" id="Phobius"/>
    </source>
</evidence>
<keyword evidence="1" id="KW-1133">Transmembrane helix</keyword>
<protein>
    <recommendedName>
        <fullName evidence="4">Integral membrane protein</fullName>
    </recommendedName>
</protein>
<keyword evidence="1" id="KW-0812">Transmembrane</keyword>
<dbReference type="Proteomes" id="UP000176944">
    <property type="component" value="Chromosome"/>
</dbReference>
<proteinExistence type="predicted"/>
<sequence length="135" mass="16149">MLTNINFNTNTFWLLRIEYIALLVVSLIFFYQHLQDINWIHFAFLFAMIDLIGYIPGYFYVKYTKKNVPHRYFYILYNITHNFVLFFILALILWQLNLLTWSFLAVPIHLFGDRGLLGNFYKPFASPFTESTVAN</sequence>
<evidence type="ECO:0008006" key="4">
    <source>
        <dbReference type="Google" id="ProtNLM"/>
    </source>
</evidence>